<dbReference type="PANTHER" id="PTHR43329">
    <property type="entry name" value="EPOXIDE HYDROLASE"/>
    <property type="match status" value="1"/>
</dbReference>
<dbReference type="Gene3D" id="3.40.50.1820">
    <property type="entry name" value="alpha/beta hydrolase"/>
    <property type="match status" value="1"/>
</dbReference>
<protein>
    <submittedName>
        <fullName evidence="3">Alpha/beta fold hydrolase</fullName>
    </submittedName>
</protein>
<evidence type="ECO:0000313" key="3">
    <source>
        <dbReference type="EMBL" id="MFD0915822.1"/>
    </source>
</evidence>
<dbReference type="InterPro" id="IPR000073">
    <property type="entry name" value="AB_hydrolase_1"/>
</dbReference>
<gene>
    <name evidence="3" type="ORF">ACFQ14_05330</name>
</gene>
<dbReference type="PRINTS" id="PR00111">
    <property type="entry name" value="ABHYDROLASE"/>
</dbReference>
<dbReference type="PRINTS" id="PR00412">
    <property type="entry name" value="EPOXHYDRLASE"/>
</dbReference>
<evidence type="ECO:0000313" key="4">
    <source>
        <dbReference type="Proteomes" id="UP001597101"/>
    </source>
</evidence>
<keyword evidence="1 3" id="KW-0378">Hydrolase</keyword>
<reference evidence="4" key="1">
    <citation type="journal article" date="2019" name="Int. J. Syst. Evol. Microbiol.">
        <title>The Global Catalogue of Microorganisms (GCM) 10K type strain sequencing project: providing services to taxonomists for standard genome sequencing and annotation.</title>
        <authorList>
            <consortium name="The Broad Institute Genomics Platform"/>
            <consortium name="The Broad Institute Genome Sequencing Center for Infectious Disease"/>
            <person name="Wu L."/>
            <person name="Ma J."/>
        </authorList>
    </citation>
    <scope>NUCLEOTIDE SEQUENCE [LARGE SCALE GENOMIC DNA]</scope>
    <source>
        <strain evidence="4">CCUG 60023</strain>
    </source>
</reference>
<dbReference type="InterPro" id="IPR029058">
    <property type="entry name" value="AB_hydrolase_fold"/>
</dbReference>
<dbReference type="Proteomes" id="UP001597101">
    <property type="component" value="Unassembled WGS sequence"/>
</dbReference>
<dbReference type="GO" id="GO:0016787">
    <property type="term" value="F:hydrolase activity"/>
    <property type="evidence" value="ECO:0007669"/>
    <property type="project" value="UniProtKB-KW"/>
</dbReference>
<accession>A0ABW3FHG9</accession>
<name>A0ABW3FHG9_9HYPH</name>
<dbReference type="RefSeq" id="WP_377211668.1">
    <property type="nucleotide sequence ID" value="NZ_JBHTJV010000003.1"/>
</dbReference>
<feature type="domain" description="AB hydrolase-1" evidence="2">
    <location>
        <begin position="27"/>
        <end position="285"/>
    </location>
</feature>
<comment type="caution">
    <text evidence="3">The sequence shown here is derived from an EMBL/GenBank/DDBJ whole genome shotgun (WGS) entry which is preliminary data.</text>
</comment>
<dbReference type="Pfam" id="PF00561">
    <property type="entry name" value="Abhydrolase_1"/>
    <property type="match status" value="1"/>
</dbReference>
<proteinExistence type="predicted"/>
<keyword evidence="4" id="KW-1185">Reference proteome</keyword>
<evidence type="ECO:0000259" key="2">
    <source>
        <dbReference type="Pfam" id="PF00561"/>
    </source>
</evidence>
<dbReference type="InterPro" id="IPR000639">
    <property type="entry name" value="Epox_hydrolase-like"/>
</dbReference>
<organism evidence="3 4">
    <name type="scientific">Pseudahrensia aquimaris</name>
    <dbReference type="NCBI Taxonomy" id="744461"/>
    <lineage>
        <taxon>Bacteria</taxon>
        <taxon>Pseudomonadati</taxon>
        <taxon>Pseudomonadota</taxon>
        <taxon>Alphaproteobacteria</taxon>
        <taxon>Hyphomicrobiales</taxon>
        <taxon>Ahrensiaceae</taxon>
        <taxon>Pseudahrensia</taxon>
    </lineage>
</organism>
<evidence type="ECO:0000256" key="1">
    <source>
        <dbReference type="ARBA" id="ARBA00022801"/>
    </source>
</evidence>
<dbReference type="EMBL" id="JBHTJV010000003">
    <property type="protein sequence ID" value="MFD0915822.1"/>
    <property type="molecule type" value="Genomic_DNA"/>
</dbReference>
<sequence length="299" mass="33799">MRDFQSDFIEANGQRIHVKTAGPDGAPVMVMLHGFPEYWAAWADVAARLADRYRLILPDQRGFNLSSKPEGVEAYETKHMVADLDDLMDTLAPNQTFILCGHDWGASVAYAYAMRHAQRVSHLIIANGVHPICFQKALYAGGPQTDASQYMNVLRTPGIESRMAENGYRRLLNMFEKFSAAPWLNERVKEQYRTVWSQDNAMETMLNWYRSSPMVVPESGSAPKALDITEAMREKYRITMPHLLLWGANDVALLPEANADLDLFCDDLTRVAIDNGSHWLLHERPEVVAAAMLNWLDEG</sequence>
<dbReference type="SUPFAM" id="SSF53474">
    <property type="entry name" value="alpha/beta-Hydrolases"/>
    <property type="match status" value="1"/>
</dbReference>